<dbReference type="GO" id="GO:1990904">
    <property type="term" value="C:ribonucleoprotein complex"/>
    <property type="evidence" value="ECO:0007669"/>
    <property type="project" value="UniProtKB-KW"/>
</dbReference>
<keyword evidence="4 7" id="KW-0689">Ribosomal protein</keyword>
<dbReference type="SUPFAM" id="SSF55658">
    <property type="entry name" value="L9 N-domain-like"/>
    <property type="match status" value="1"/>
</dbReference>
<dbReference type="InterPro" id="IPR020070">
    <property type="entry name" value="Ribosomal_bL9_N"/>
</dbReference>
<dbReference type="Gene3D" id="3.40.5.10">
    <property type="entry name" value="Ribosomal protein L9, N-terminal domain"/>
    <property type="match status" value="1"/>
</dbReference>
<proteinExistence type="inferred from homology"/>
<comment type="function">
    <text evidence="7">Binds to the 23S rRNA.</text>
</comment>
<dbReference type="FunFam" id="3.40.5.10:FF:000002">
    <property type="entry name" value="50S ribosomal protein L9"/>
    <property type="match status" value="1"/>
</dbReference>
<dbReference type="Proteomes" id="UP000705867">
    <property type="component" value="Unassembled WGS sequence"/>
</dbReference>
<dbReference type="InterPro" id="IPR036935">
    <property type="entry name" value="Ribosomal_bL9_N_sf"/>
</dbReference>
<keyword evidence="3 7" id="KW-0694">RNA-binding</keyword>
<reference evidence="9" key="1">
    <citation type="journal article" date="2021" name="bioRxiv">
        <title>Unraveling nitrogen, sulfur and carbon metabolic pathways and microbial community transcriptional responses to substrate deprivation and toxicity stresses in a bioreactor mimicking anoxic brackish coastal sediment conditions.</title>
        <authorList>
            <person name="Martins P.D."/>
            <person name="Echeveste M.J."/>
            <person name="Arshad A."/>
            <person name="Kurth J."/>
            <person name="Ouboter H."/>
            <person name="Jetten M.S.M."/>
            <person name="Welte C.U."/>
        </authorList>
    </citation>
    <scope>NUCLEOTIDE SEQUENCE</scope>
    <source>
        <strain evidence="9">MAG_39</strain>
    </source>
</reference>
<dbReference type="InterPro" id="IPR020069">
    <property type="entry name" value="Ribosomal_bL9_C"/>
</dbReference>
<dbReference type="Pfam" id="PF03948">
    <property type="entry name" value="Ribosomal_L9_C"/>
    <property type="match status" value="1"/>
</dbReference>
<dbReference type="HAMAP" id="MF_00503">
    <property type="entry name" value="Ribosomal_bL9"/>
    <property type="match status" value="1"/>
</dbReference>
<reference evidence="9" key="2">
    <citation type="submission" date="2021-08" db="EMBL/GenBank/DDBJ databases">
        <authorList>
            <person name="Dalcin Martins P."/>
        </authorList>
    </citation>
    <scope>NUCLEOTIDE SEQUENCE</scope>
    <source>
        <strain evidence="9">MAG_39</strain>
    </source>
</reference>
<dbReference type="PANTHER" id="PTHR21368">
    <property type="entry name" value="50S RIBOSOMAL PROTEIN L9"/>
    <property type="match status" value="1"/>
</dbReference>
<evidence type="ECO:0000256" key="1">
    <source>
        <dbReference type="ARBA" id="ARBA00010605"/>
    </source>
</evidence>
<dbReference type="InterPro" id="IPR009027">
    <property type="entry name" value="Ribosomal_bL9/RNase_H1_N"/>
</dbReference>
<comment type="similarity">
    <text evidence="1 7">Belongs to the bacterial ribosomal protein bL9 family.</text>
</comment>
<feature type="domain" description="Ribosomal protein L9" evidence="8">
    <location>
        <begin position="13"/>
        <end position="40"/>
    </location>
</feature>
<keyword evidence="2 7" id="KW-0699">rRNA-binding</keyword>
<sequence>MKVILKDDVKDVGQIGDMVTVKDGYARNFLIPKGLAIEANPKNIRTLEHEKRKIQEMVRKAKTGAEELAAKIAATAVTIKAKAGEEEKLFGAVTAMDIAEALKNEGVEIDRKRIMLEEPIKRLGSYTVPVKIHPEVSAQLSVQVIAE</sequence>
<dbReference type="EMBL" id="JAIOIV010000076">
    <property type="protein sequence ID" value="MBZ0156458.1"/>
    <property type="molecule type" value="Genomic_DNA"/>
</dbReference>
<dbReference type="AlphaFoldDB" id="A0A953J6A2"/>
<dbReference type="FunFam" id="3.10.430.100:FF:000006">
    <property type="entry name" value="50S ribosomal protein L9"/>
    <property type="match status" value="1"/>
</dbReference>
<dbReference type="SUPFAM" id="SSF55653">
    <property type="entry name" value="Ribosomal protein L9 C-domain"/>
    <property type="match status" value="1"/>
</dbReference>
<dbReference type="NCBIfam" id="TIGR00158">
    <property type="entry name" value="L9"/>
    <property type="match status" value="1"/>
</dbReference>
<gene>
    <name evidence="7 9" type="primary">rplI</name>
    <name evidence="9" type="ORF">K8I29_09660</name>
</gene>
<keyword evidence="5 7" id="KW-0687">Ribonucleoprotein</keyword>
<evidence type="ECO:0000256" key="5">
    <source>
        <dbReference type="ARBA" id="ARBA00023274"/>
    </source>
</evidence>
<dbReference type="GO" id="GO:0005840">
    <property type="term" value="C:ribosome"/>
    <property type="evidence" value="ECO:0007669"/>
    <property type="project" value="UniProtKB-KW"/>
</dbReference>
<dbReference type="PROSITE" id="PS00651">
    <property type="entry name" value="RIBOSOMAL_L9"/>
    <property type="match status" value="1"/>
</dbReference>
<dbReference type="Gene3D" id="3.10.430.100">
    <property type="entry name" value="Ribosomal protein L9, C-terminal domain"/>
    <property type="match status" value="1"/>
</dbReference>
<dbReference type="GO" id="GO:0006412">
    <property type="term" value="P:translation"/>
    <property type="evidence" value="ECO:0007669"/>
    <property type="project" value="UniProtKB-UniRule"/>
</dbReference>
<evidence type="ECO:0000256" key="2">
    <source>
        <dbReference type="ARBA" id="ARBA00022730"/>
    </source>
</evidence>
<dbReference type="Pfam" id="PF01281">
    <property type="entry name" value="Ribosomal_L9_N"/>
    <property type="match status" value="1"/>
</dbReference>
<protein>
    <recommendedName>
        <fullName evidence="6 7">Large ribosomal subunit protein bL9</fullName>
    </recommendedName>
</protein>
<evidence type="ECO:0000256" key="6">
    <source>
        <dbReference type="ARBA" id="ARBA00035292"/>
    </source>
</evidence>
<evidence type="ECO:0000259" key="8">
    <source>
        <dbReference type="PROSITE" id="PS00651"/>
    </source>
</evidence>
<dbReference type="InterPro" id="IPR020594">
    <property type="entry name" value="Ribosomal_bL9_bac/chp"/>
</dbReference>
<dbReference type="InterPro" id="IPR036791">
    <property type="entry name" value="Ribosomal_bL9_C_sf"/>
</dbReference>
<evidence type="ECO:0000256" key="3">
    <source>
        <dbReference type="ARBA" id="ARBA00022884"/>
    </source>
</evidence>
<evidence type="ECO:0000256" key="7">
    <source>
        <dbReference type="HAMAP-Rule" id="MF_00503"/>
    </source>
</evidence>
<dbReference type="GO" id="GO:0019843">
    <property type="term" value="F:rRNA binding"/>
    <property type="evidence" value="ECO:0007669"/>
    <property type="project" value="UniProtKB-UniRule"/>
</dbReference>
<dbReference type="GO" id="GO:0003735">
    <property type="term" value="F:structural constituent of ribosome"/>
    <property type="evidence" value="ECO:0007669"/>
    <property type="project" value="InterPro"/>
</dbReference>
<organism evidence="9 10">
    <name type="scientific">Candidatus Nitrobium versatile</name>
    <dbReference type="NCBI Taxonomy" id="2884831"/>
    <lineage>
        <taxon>Bacteria</taxon>
        <taxon>Pseudomonadati</taxon>
        <taxon>Nitrospirota</taxon>
        <taxon>Nitrospiria</taxon>
        <taxon>Nitrospirales</taxon>
        <taxon>Nitrospiraceae</taxon>
        <taxon>Candidatus Nitrobium</taxon>
    </lineage>
</organism>
<evidence type="ECO:0000313" key="10">
    <source>
        <dbReference type="Proteomes" id="UP000705867"/>
    </source>
</evidence>
<evidence type="ECO:0000256" key="4">
    <source>
        <dbReference type="ARBA" id="ARBA00022980"/>
    </source>
</evidence>
<dbReference type="InterPro" id="IPR000244">
    <property type="entry name" value="Ribosomal_bL9"/>
</dbReference>
<evidence type="ECO:0000313" key="9">
    <source>
        <dbReference type="EMBL" id="MBZ0156458.1"/>
    </source>
</evidence>
<comment type="caution">
    <text evidence="9">The sequence shown here is derived from an EMBL/GenBank/DDBJ whole genome shotgun (WGS) entry which is preliminary data.</text>
</comment>
<name>A0A953J6A2_9BACT</name>
<accession>A0A953J6A2</accession>